<evidence type="ECO:0000313" key="2">
    <source>
        <dbReference type="Proteomes" id="UP000198510"/>
    </source>
</evidence>
<name>A0A1G8WU55_9BACT</name>
<proteinExistence type="predicted"/>
<gene>
    <name evidence="1" type="ORF">SAMN05421823_101187</name>
</gene>
<dbReference type="EMBL" id="FNFO01000001">
    <property type="protein sequence ID" value="SDJ81909.1"/>
    <property type="molecule type" value="Genomic_DNA"/>
</dbReference>
<dbReference type="AlphaFoldDB" id="A0A1G8WU55"/>
<reference evidence="1 2" key="1">
    <citation type="submission" date="2016-10" db="EMBL/GenBank/DDBJ databases">
        <authorList>
            <person name="de Groot N.N."/>
        </authorList>
    </citation>
    <scope>NUCLEOTIDE SEQUENCE [LARGE SCALE GENOMIC DNA]</scope>
    <source>
        <strain evidence="1 2">DSM 25186</strain>
    </source>
</reference>
<dbReference type="Proteomes" id="UP000198510">
    <property type="component" value="Unassembled WGS sequence"/>
</dbReference>
<accession>A0A1G8WU55</accession>
<protein>
    <submittedName>
        <fullName evidence="1">Uncharacterized protein</fullName>
    </submittedName>
</protein>
<organism evidence="1 2">
    <name type="scientific">Catalinimonas alkaloidigena</name>
    <dbReference type="NCBI Taxonomy" id="1075417"/>
    <lineage>
        <taxon>Bacteria</taxon>
        <taxon>Pseudomonadati</taxon>
        <taxon>Bacteroidota</taxon>
        <taxon>Cytophagia</taxon>
        <taxon>Cytophagales</taxon>
        <taxon>Catalimonadaceae</taxon>
        <taxon>Catalinimonas</taxon>
    </lineage>
</organism>
<evidence type="ECO:0000313" key="1">
    <source>
        <dbReference type="EMBL" id="SDJ81909.1"/>
    </source>
</evidence>
<keyword evidence="2" id="KW-1185">Reference proteome</keyword>
<sequence length="37" mass="4417">MRASWLGTTDSTLKSTYYFVDTYLTMSYHHTLGRRKK</sequence>
<dbReference type="STRING" id="1075417.SAMN05421823_101187"/>